<comment type="caution">
    <text evidence="1">The sequence shown here is derived from an EMBL/GenBank/DDBJ whole genome shotgun (WGS) entry which is preliminary data.</text>
</comment>
<feature type="non-terminal residue" evidence="1">
    <location>
        <position position="1"/>
    </location>
</feature>
<dbReference type="PATRIC" id="fig|908627.4.peg.8011"/>
<dbReference type="RefSeq" id="WP_047896964.1">
    <property type="nucleotide sequence ID" value="NZ_AEJF01000216.1"/>
</dbReference>
<name>A0A0J1FNZ2_9BURK</name>
<organism evidence="1 2">
    <name type="scientific">Caballeronia mineralivorans PML1(12)</name>
    <dbReference type="NCBI Taxonomy" id="908627"/>
    <lineage>
        <taxon>Bacteria</taxon>
        <taxon>Pseudomonadati</taxon>
        <taxon>Pseudomonadota</taxon>
        <taxon>Betaproteobacteria</taxon>
        <taxon>Burkholderiales</taxon>
        <taxon>Burkholderiaceae</taxon>
        <taxon>Caballeronia</taxon>
    </lineage>
</organism>
<evidence type="ECO:0000313" key="1">
    <source>
        <dbReference type="EMBL" id="KLU21468.1"/>
    </source>
</evidence>
<reference evidence="1 2" key="1">
    <citation type="journal article" date="2015" name="Genome Announc.">
        <title>Draft Genome Sequence of Burkholderia sp. Strain PML1(12), an Ectomycorrhizosphere-Inhabiting Bacterium with Effective Mineral-Weathering Ability.</title>
        <authorList>
            <person name="Uroz S."/>
            <person name="Oger P."/>
        </authorList>
    </citation>
    <scope>NUCLEOTIDE SEQUENCE [LARGE SCALE GENOMIC DNA]</scope>
    <source>
        <strain evidence="2">PML1(12)</strain>
    </source>
</reference>
<sequence>ALREQLLIDRIATRAKNLQSLVEVSRLLGAGDDAGESEGRVGAIGELPPRGRAEVLSRFSSRFEKFHPVERQRVFDCILEATSNLLPAHQGRPLAALARNIGKLDTGDERARAFDRLIRLADKIPDEACTALLHVLAESLWKLLADDRITMFDRLLTATDTLRCRNENRPPALPVDSLAYALSKLPGTAGRERVNSLVGMIEALPDEERSQALEKLASNGGSLDVWHGGTKVMFTAVLDAISRLPSGYRARPLAALSGKIGVLRNTELAGVANRVLDMIQELERDDVTAVLILAFPVDQVVERLVDGDRGAMFNRVLVVTRRLLEGDLAWTADFPVRRLFRTSELLPDDVRDNAWNSLLATVEQLPADLRGSFPGGW</sequence>
<dbReference type="Proteomes" id="UP000035963">
    <property type="component" value="Unassembled WGS sequence"/>
</dbReference>
<accession>A0A0J1FNZ2</accession>
<protein>
    <submittedName>
        <fullName evidence="1">Uncharacterized protein</fullName>
    </submittedName>
</protein>
<keyword evidence="2" id="KW-1185">Reference proteome</keyword>
<evidence type="ECO:0000313" key="2">
    <source>
        <dbReference type="Proteomes" id="UP000035963"/>
    </source>
</evidence>
<dbReference type="OrthoDB" id="8969781at2"/>
<gene>
    <name evidence="1" type="ORF">EOS_35830</name>
</gene>
<proteinExistence type="predicted"/>
<dbReference type="AlphaFoldDB" id="A0A0J1FNZ2"/>
<dbReference type="EMBL" id="AEJF01000216">
    <property type="protein sequence ID" value="KLU21468.1"/>
    <property type="molecule type" value="Genomic_DNA"/>
</dbReference>